<keyword evidence="6 8" id="KW-0139">CF(1)</keyword>
<feature type="domain" description="ATP synthase F1 complex delta/epsilon subunit N-terminal" evidence="12">
    <location>
        <begin position="5"/>
        <end position="82"/>
    </location>
</feature>
<evidence type="ECO:0000256" key="9">
    <source>
        <dbReference type="RuleBase" id="RU003656"/>
    </source>
</evidence>
<dbReference type="InterPro" id="IPR001469">
    <property type="entry name" value="ATP_synth_F1_dsu/esu"/>
</dbReference>
<dbReference type="Pfam" id="PF02823">
    <property type="entry name" value="ATP-synt_DE_N"/>
    <property type="match status" value="1"/>
</dbReference>
<keyword evidence="4 8" id="KW-0406">Ion transport</keyword>
<dbReference type="Proteomes" id="UP000216024">
    <property type="component" value="Unassembled WGS sequence"/>
</dbReference>
<dbReference type="Pfam" id="PF00401">
    <property type="entry name" value="ATP-synt_DE"/>
    <property type="match status" value="1"/>
</dbReference>
<evidence type="ECO:0000256" key="8">
    <source>
        <dbReference type="HAMAP-Rule" id="MF_00530"/>
    </source>
</evidence>
<dbReference type="SUPFAM" id="SSF51344">
    <property type="entry name" value="Epsilon subunit of F1F0-ATP synthase N-terminal domain"/>
    <property type="match status" value="1"/>
</dbReference>
<dbReference type="PANTHER" id="PTHR13822">
    <property type="entry name" value="ATP SYNTHASE DELTA/EPSILON CHAIN"/>
    <property type="match status" value="1"/>
</dbReference>
<dbReference type="EMBL" id="NIBG01000017">
    <property type="protein sequence ID" value="PAB58288.1"/>
    <property type="molecule type" value="Genomic_DNA"/>
</dbReference>
<dbReference type="InterPro" id="IPR036794">
    <property type="entry name" value="ATP_F1_dsu/esu_C_sf"/>
</dbReference>
<dbReference type="OrthoDB" id="9804110at2"/>
<dbReference type="GO" id="GO:0045259">
    <property type="term" value="C:proton-transporting ATP synthase complex"/>
    <property type="evidence" value="ECO:0007669"/>
    <property type="project" value="UniProtKB-KW"/>
</dbReference>
<dbReference type="PANTHER" id="PTHR13822:SF10">
    <property type="entry name" value="ATP SYNTHASE EPSILON CHAIN, CHLOROPLASTIC"/>
    <property type="match status" value="1"/>
</dbReference>
<comment type="similarity">
    <text evidence="2 8 9">Belongs to the ATPase epsilon chain family.</text>
</comment>
<proteinExistence type="inferred from homology"/>
<dbReference type="CDD" id="cd12152">
    <property type="entry name" value="F1-ATPase_delta"/>
    <property type="match status" value="1"/>
</dbReference>
<evidence type="ECO:0000256" key="1">
    <source>
        <dbReference type="ARBA" id="ARBA00004202"/>
    </source>
</evidence>
<dbReference type="HAMAP" id="MF_00530">
    <property type="entry name" value="ATP_synth_epsil_bac"/>
    <property type="match status" value="1"/>
</dbReference>
<name>A0A267MH86_9FIRM</name>
<evidence type="ECO:0000259" key="11">
    <source>
        <dbReference type="Pfam" id="PF00401"/>
    </source>
</evidence>
<dbReference type="AlphaFoldDB" id="A0A267MH86"/>
<keyword evidence="8" id="KW-0375">Hydrogen ion transport</keyword>
<feature type="domain" description="ATP synthase epsilon subunit C-terminal" evidence="11">
    <location>
        <begin position="87"/>
        <end position="128"/>
    </location>
</feature>
<dbReference type="InterPro" id="IPR020546">
    <property type="entry name" value="ATP_synth_F1_dsu/esu_N"/>
</dbReference>
<feature type="coiled-coil region" evidence="10">
    <location>
        <begin position="91"/>
        <end position="118"/>
    </location>
</feature>
<evidence type="ECO:0000256" key="10">
    <source>
        <dbReference type="SAM" id="Coils"/>
    </source>
</evidence>
<sequence length="135" mass="15115">MASTFKLEIVTPERDFFEGEVEEIVVRTVSGDLGILKDHMHTVSPLAPGIVKIKQDGKFKEAACSGGFIQVKTEKTTIVADSCEWPDEIDVKRAEEALKRAEENLNSSDENVDKKRARNAIRRAKARILVTMKDK</sequence>
<dbReference type="GO" id="GO:0046933">
    <property type="term" value="F:proton-transporting ATP synthase activity, rotational mechanism"/>
    <property type="evidence" value="ECO:0007669"/>
    <property type="project" value="UniProtKB-UniRule"/>
</dbReference>
<evidence type="ECO:0000256" key="4">
    <source>
        <dbReference type="ARBA" id="ARBA00023065"/>
    </source>
</evidence>
<reference evidence="13 14" key="1">
    <citation type="submission" date="2017-06" db="EMBL/GenBank/DDBJ databases">
        <title>Draft genome sequence of anaerobic fermentative bacterium Anaeromicrobium sediminis DY2726D isolated from West Pacific Ocean sediments.</title>
        <authorList>
            <person name="Zeng X."/>
        </authorList>
    </citation>
    <scope>NUCLEOTIDE SEQUENCE [LARGE SCALE GENOMIC DNA]</scope>
    <source>
        <strain evidence="13 14">DY2726D</strain>
    </source>
</reference>
<comment type="function">
    <text evidence="8">Produces ATP from ADP in the presence of a proton gradient across the membrane.</text>
</comment>
<dbReference type="Gene3D" id="2.60.15.10">
    <property type="entry name" value="F0F1 ATP synthase delta/epsilon subunit, N-terminal"/>
    <property type="match status" value="1"/>
</dbReference>
<accession>A0A267MH86</accession>
<dbReference type="InterPro" id="IPR036771">
    <property type="entry name" value="ATPsynth_dsu/esu_N"/>
</dbReference>
<keyword evidence="10" id="KW-0175">Coiled coil</keyword>
<evidence type="ECO:0000256" key="7">
    <source>
        <dbReference type="ARBA" id="ARBA00023310"/>
    </source>
</evidence>
<evidence type="ECO:0000256" key="5">
    <source>
        <dbReference type="ARBA" id="ARBA00023136"/>
    </source>
</evidence>
<keyword evidence="8" id="KW-1003">Cell membrane</keyword>
<keyword evidence="14" id="KW-1185">Reference proteome</keyword>
<evidence type="ECO:0000313" key="14">
    <source>
        <dbReference type="Proteomes" id="UP000216024"/>
    </source>
</evidence>
<organism evidence="13 14">
    <name type="scientific">Anaeromicrobium sediminis</name>
    <dbReference type="NCBI Taxonomy" id="1478221"/>
    <lineage>
        <taxon>Bacteria</taxon>
        <taxon>Bacillati</taxon>
        <taxon>Bacillota</taxon>
        <taxon>Clostridia</taxon>
        <taxon>Peptostreptococcales</taxon>
        <taxon>Thermotaleaceae</taxon>
        <taxon>Anaeromicrobium</taxon>
    </lineage>
</organism>
<gene>
    <name evidence="8 13" type="primary">atpC</name>
    <name evidence="13" type="ORF">CCE28_15950</name>
</gene>
<dbReference type="Gene3D" id="1.20.5.440">
    <property type="entry name" value="ATP synthase delta/epsilon subunit, C-terminal domain"/>
    <property type="match status" value="1"/>
</dbReference>
<comment type="subcellular location">
    <subcellularLocation>
        <location evidence="1 8">Cell membrane</location>
        <topology evidence="1 8">Peripheral membrane protein</topology>
    </subcellularLocation>
</comment>
<comment type="caution">
    <text evidence="13">The sequence shown here is derived from an EMBL/GenBank/DDBJ whole genome shotgun (WGS) entry which is preliminary data.</text>
</comment>
<evidence type="ECO:0000259" key="12">
    <source>
        <dbReference type="Pfam" id="PF02823"/>
    </source>
</evidence>
<evidence type="ECO:0000256" key="3">
    <source>
        <dbReference type="ARBA" id="ARBA00022448"/>
    </source>
</evidence>
<evidence type="ECO:0000256" key="6">
    <source>
        <dbReference type="ARBA" id="ARBA00023196"/>
    </source>
</evidence>
<keyword evidence="3 8" id="KW-0813">Transport</keyword>
<keyword evidence="5 8" id="KW-0472">Membrane</keyword>
<comment type="subunit">
    <text evidence="8 9">F-type ATPases have 2 components, CF(1) - the catalytic core - and CF(0) - the membrane proton channel. CF(1) has five subunits: alpha(3), beta(3), gamma(1), delta(1), epsilon(1). CF(0) has three main subunits: a, b and c.</text>
</comment>
<dbReference type="SUPFAM" id="SSF46604">
    <property type="entry name" value="Epsilon subunit of F1F0-ATP synthase C-terminal domain"/>
    <property type="match status" value="1"/>
</dbReference>
<dbReference type="NCBIfam" id="TIGR01216">
    <property type="entry name" value="ATP_synt_epsi"/>
    <property type="match status" value="1"/>
</dbReference>
<dbReference type="InterPro" id="IPR020547">
    <property type="entry name" value="ATP_synth_F1_esu_C"/>
</dbReference>
<evidence type="ECO:0000256" key="2">
    <source>
        <dbReference type="ARBA" id="ARBA00005712"/>
    </source>
</evidence>
<keyword evidence="7 8" id="KW-0066">ATP synthesis</keyword>
<protein>
    <recommendedName>
        <fullName evidence="8">ATP synthase epsilon chain</fullName>
    </recommendedName>
    <alternativeName>
        <fullName evidence="8">ATP synthase F1 sector epsilon subunit</fullName>
    </alternativeName>
    <alternativeName>
        <fullName evidence="8">F-ATPase epsilon subunit</fullName>
    </alternativeName>
</protein>
<dbReference type="RefSeq" id="WP_095134732.1">
    <property type="nucleotide sequence ID" value="NZ_NIBG01000017.1"/>
</dbReference>
<dbReference type="GO" id="GO:0005886">
    <property type="term" value="C:plasma membrane"/>
    <property type="evidence" value="ECO:0007669"/>
    <property type="project" value="UniProtKB-SubCell"/>
</dbReference>
<evidence type="ECO:0000313" key="13">
    <source>
        <dbReference type="EMBL" id="PAB58288.1"/>
    </source>
</evidence>
<dbReference type="GO" id="GO:0005524">
    <property type="term" value="F:ATP binding"/>
    <property type="evidence" value="ECO:0007669"/>
    <property type="project" value="UniProtKB-UniRule"/>
</dbReference>